<proteinExistence type="inferred from homology"/>
<dbReference type="Pfam" id="PF13894">
    <property type="entry name" value="zf-C2H2_4"/>
    <property type="match status" value="1"/>
</dbReference>
<keyword evidence="5 11" id="KW-0863">Zinc-finger</keyword>
<sequence>MFSSELFADSDISTSVIPFYEIEHGVSECDEEVVSCSPGCSNHSRNFKFLAGKEKRQFLNVRIVEKREREKKEDKKRWEAQKVQINSESRCATSIAWVQINRSDEVEKVVDQLELSHSLKDCDPPLASATQPEWYNNSHKRFEEDCNGETATQKMVKAVSLHVRTFKIPVTTSSERANDAVFVCGVAGCDAVLKSSTALRKHGKVHAKKTFTCEQCKMSFVEKTKLRRHMKVHSGEKPFKCTFASCAASFSNSSNLKAHAKTHTGDKPHKCKFCPRAFLHPYNLKVHTMRLHAKNR</sequence>
<evidence type="ECO:0000256" key="10">
    <source>
        <dbReference type="ARBA" id="ARBA00023242"/>
    </source>
</evidence>
<dbReference type="GO" id="GO:0000981">
    <property type="term" value="F:DNA-binding transcription factor activity, RNA polymerase II-specific"/>
    <property type="evidence" value="ECO:0007669"/>
    <property type="project" value="TreeGrafter"/>
</dbReference>
<dbReference type="EMBL" id="CAJGYM010000066">
    <property type="protein sequence ID" value="CAD6196125.1"/>
    <property type="molecule type" value="Genomic_DNA"/>
</dbReference>
<evidence type="ECO:0000313" key="13">
    <source>
        <dbReference type="EMBL" id="CAD6196125.1"/>
    </source>
</evidence>
<reference evidence="13" key="1">
    <citation type="submission" date="2020-10" db="EMBL/GenBank/DDBJ databases">
        <authorList>
            <person name="Kikuchi T."/>
        </authorList>
    </citation>
    <scope>NUCLEOTIDE SEQUENCE</scope>
    <source>
        <strain evidence="13">NKZ352</strain>
    </source>
</reference>
<name>A0A8S1HPE8_9PELO</name>
<keyword evidence="7" id="KW-0805">Transcription regulation</keyword>
<dbReference type="GO" id="GO:0000978">
    <property type="term" value="F:RNA polymerase II cis-regulatory region sequence-specific DNA binding"/>
    <property type="evidence" value="ECO:0007669"/>
    <property type="project" value="TreeGrafter"/>
</dbReference>
<evidence type="ECO:0000256" key="3">
    <source>
        <dbReference type="ARBA" id="ARBA00022723"/>
    </source>
</evidence>
<dbReference type="GO" id="GO:0031519">
    <property type="term" value="C:PcG protein complex"/>
    <property type="evidence" value="ECO:0007669"/>
    <property type="project" value="TreeGrafter"/>
</dbReference>
<evidence type="ECO:0000259" key="12">
    <source>
        <dbReference type="PROSITE" id="PS50157"/>
    </source>
</evidence>
<dbReference type="InterPro" id="IPR036236">
    <property type="entry name" value="Znf_C2H2_sf"/>
</dbReference>
<keyword evidence="10" id="KW-0539">Nucleus</keyword>
<dbReference type="PROSITE" id="PS50157">
    <property type="entry name" value="ZINC_FINGER_C2H2_2"/>
    <property type="match status" value="3"/>
</dbReference>
<accession>A0A8S1HPE8</accession>
<dbReference type="PROSITE" id="PS00028">
    <property type="entry name" value="ZINC_FINGER_C2H2_1"/>
    <property type="match status" value="3"/>
</dbReference>
<keyword evidence="4" id="KW-0677">Repeat</keyword>
<keyword evidence="8" id="KW-0238">DNA-binding</keyword>
<keyword evidence="9" id="KW-0804">Transcription</keyword>
<evidence type="ECO:0000256" key="4">
    <source>
        <dbReference type="ARBA" id="ARBA00022737"/>
    </source>
</evidence>
<dbReference type="FunFam" id="3.30.160.60:FF:000104">
    <property type="entry name" value="Transcriptional repressor protein YY1"/>
    <property type="match status" value="1"/>
</dbReference>
<dbReference type="PANTHER" id="PTHR14003:SF19">
    <property type="entry name" value="YY2 TRANSCRIPTION FACTOR"/>
    <property type="match status" value="1"/>
</dbReference>
<evidence type="ECO:0000256" key="5">
    <source>
        <dbReference type="ARBA" id="ARBA00022771"/>
    </source>
</evidence>
<evidence type="ECO:0000256" key="9">
    <source>
        <dbReference type="ARBA" id="ARBA00023163"/>
    </source>
</evidence>
<evidence type="ECO:0000256" key="7">
    <source>
        <dbReference type="ARBA" id="ARBA00023015"/>
    </source>
</evidence>
<organism evidence="13 14">
    <name type="scientific">Caenorhabditis auriculariae</name>
    <dbReference type="NCBI Taxonomy" id="2777116"/>
    <lineage>
        <taxon>Eukaryota</taxon>
        <taxon>Metazoa</taxon>
        <taxon>Ecdysozoa</taxon>
        <taxon>Nematoda</taxon>
        <taxon>Chromadorea</taxon>
        <taxon>Rhabditida</taxon>
        <taxon>Rhabditina</taxon>
        <taxon>Rhabditomorpha</taxon>
        <taxon>Rhabditoidea</taxon>
        <taxon>Rhabditidae</taxon>
        <taxon>Peloderinae</taxon>
        <taxon>Caenorhabditis</taxon>
    </lineage>
</organism>
<evidence type="ECO:0000256" key="8">
    <source>
        <dbReference type="ARBA" id="ARBA00023125"/>
    </source>
</evidence>
<dbReference type="OrthoDB" id="5862433at2759"/>
<comment type="subcellular location">
    <subcellularLocation>
        <location evidence="1">Nucleus</location>
    </subcellularLocation>
</comment>
<dbReference type="Gene3D" id="3.30.160.60">
    <property type="entry name" value="Classic Zinc Finger"/>
    <property type="match status" value="3"/>
</dbReference>
<feature type="domain" description="C2H2-type" evidence="12">
    <location>
        <begin position="211"/>
        <end position="238"/>
    </location>
</feature>
<protein>
    <recommendedName>
        <fullName evidence="12">C2H2-type domain-containing protein</fullName>
    </recommendedName>
</protein>
<evidence type="ECO:0000256" key="2">
    <source>
        <dbReference type="ARBA" id="ARBA00006991"/>
    </source>
</evidence>
<dbReference type="SUPFAM" id="SSF57667">
    <property type="entry name" value="beta-beta-alpha zinc fingers"/>
    <property type="match status" value="3"/>
</dbReference>
<evidence type="ECO:0000256" key="6">
    <source>
        <dbReference type="ARBA" id="ARBA00022833"/>
    </source>
</evidence>
<keyword evidence="6" id="KW-0862">Zinc</keyword>
<comment type="similarity">
    <text evidence="2">Belongs to the krueppel C2H2-type zinc-finger protein family.</text>
</comment>
<dbReference type="Proteomes" id="UP000835052">
    <property type="component" value="Unassembled WGS sequence"/>
</dbReference>
<dbReference type="PANTHER" id="PTHR14003">
    <property type="entry name" value="TRANSCRIPTIONAL REPRESSOR PROTEIN YY"/>
    <property type="match status" value="1"/>
</dbReference>
<feature type="domain" description="C2H2-type" evidence="12">
    <location>
        <begin position="269"/>
        <end position="296"/>
    </location>
</feature>
<dbReference type="SMART" id="SM00355">
    <property type="entry name" value="ZnF_C2H2"/>
    <property type="match status" value="4"/>
</dbReference>
<dbReference type="GO" id="GO:0008270">
    <property type="term" value="F:zinc ion binding"/>
    <property type="evidence" value="ECO:0007669"/>
    <property type="project" value="UniProtKB-KW"/>
</dbReference>
<dbReference type="GO" id="GO:0000785">
    <property type="term" value="C:chromatin"/>
    <property type="evidence" value="ECO:0007669"/>
    <property type="project" value="TreeGrafter"/>
</dbReference>
<comment type="caution">
    <text evidence="13">The sequence shown here is derived from an EMBL/GenBank/DDBJ whole genome shotgun (WGS) entry which is preliminary data.</text>
</comment>
<evidence type="ECO:0000256" key="1">
    <source>
        <dbReference type="ARBA" id="ARBA00004123"/>
    </source>
</evidence>
<dbReference type="InterPro" id="IPR013087">
    <property type="entry name" value="Znf_C2H2_type"/>
</dbReference>
<evidence type="ECO:0000313" key="14">
    <source>
        <dbReference type="Proteomes" id="UP000835052"/>
    </source>
</evidence>
<dbReference type="FunFam" id="3.30.160.60:FF:001156">
    <property type="entry name" value="Zinc finger protein 407"/>
    <property type="match status" value="1"/>
</dbReference>
<feature type="domain" description="C2H2-type" evidence="12">
    <location>
        <begin position="239"/>
        <end position="268"/>
    </location>
</feature>
<keyword evidence="14" id="KW-1185">Reference proteome</keyword>
<dbReference type="Pfam" id="PF00096">
    <property type="entry name" value="zf-C2H2"/>
    <property type="match status" value="1"/>
</dbReference>
<dbReference type="GO" id="GO:0005667">
    <property type="term" value="C:transcription regulator complex"/>
    <property type="evidence" value="ECO:0007669"/>
    <property type="project" value="TreeGrafter"/>
</dbReference>
<dbReference type="AlphaFoldDB" id="A0A8S1HPE8"/>
<gene>
    <name evidence="13" type="ORF">CAUJ_LOCUS12040</name>
</gene>
<evidence type="ECO:0000256" key="11">
    <source>
        <dbReference type="PROSITE-ProRule" id="PRU00042"/>
    </source>
</evidence>
<keyword evidence="3" id="KW-0479">Metal-binding</keyword>